<dbReference type="InterPro" id="IPR013783">
    <property type="entry name" value="Ig-like_fold"/>
</dbReference>
<keyword evidence="2" id="KW-0328">Glycosyltransferase</keyword>
<evidence type="ECO:0000259" key="6">
    <source>
        <dbReference type="Pfam" id="PF08323"/>
    </source>
</evidence>
<evidence type="ECO:0000256" key="4">
    <source>
        <dbReference type="ARBA" id="ARBA00023234"/>
    </source>
</evidence>
<dbReference type="CDD" id="cd03791">
    <property type="entry name" value="GT5_Glycogen_synthase_DULL1-like"/>
    <property type="match status" value="1"/>
</dbReference>
<keyword evidence="4" id="KW-0934">Plastid</keyword>
<dbReference type="Gene3D" id="2.60.40.10">
    <property type="entry name" value="Immunoglobulins"/>
    <property type="match status" value="1"/>
</dbReference>
<organism evidence="8 9">
    <name type="scientific">Blepharisma stoltei</name>
    <dbReference type="NCBI Taxonomy" id="1481888"/>
    <lineage>
        <taxon>Eukaryota</taxon>
        <taxon>Sar</taxon>
        <taxon>Alveolata</taxon>
        <taxon>Ciliophora</taxon>
        <taxon>Postciliodesmatophora</taxon>
        <taxon>Heterotrichea</taxon>
        <taxon>Heterotrichida</taxon>
        <taxon>Blepharismidae</taxon>
        <taxon>Blepharisma</taxon>
    </lineage>
</organism>
<evidence type="ECO:0000256" key="3">
    <source>
        <dbReference type="ARBA" id="ARBA00022679"/>
    </source>
</evidence>
<gene>
    <name evidence="8" type="ORF">BSTOLATCC_MIC65353</name>
</gene>
<evidence type="ECO:0000259" key="7">
    <source>
        <dbReference type="Pfam" id="PF16561"/>
    </source>
</evidence>
<keyword evidence="9" id="KW-1185">Reference proteome</keyword>
<evidence type="ECO:0000256" key="2">
    <source>
        <dbReference type="ARBA" id="ARBA00022676"/>
    </source>
</evidence>
<evidence type="ECO:0000259" key="5">
    <source>
        <dbReference type="Pfam" id="PF00534"/>
    </source>
</evidence>
<feature type="domain" description="AMP-activated protein kinase glycogen-binding" evidence="7">
    <location>
        <begin position="1654"/>
        <end position="1725"/>
    </location>
</feature>
<feature type="domain" description="Starch synthase catalytic" evidence="6">
    <location>
        <begin position="1092"/>
        <end position="1333"/>
    </location>
</feature>
<dbReference type="Pfam" id="PF16561">
    <property type="entry name" value="AMPK1_CBM"/>
    <property type="match status" value="1"/>
</dbReference>
<proteinExistence type="predicted"/>
<dbReference type="InterPro" id="IPR014756">
    <property type="entry name" value="Ig_E-set"/>
</dbReference>
<evidence type="ECO:0008006" key="10">
    <source>
        <dbReference type="Google" id="ProtNLM"/>
    </source>
</evidence>
<evidence type="ECO:0000313" key="9">
    <source>
        <dbReference type="Proteomes" id="UP001162131"/>
    </source>
</evidence>
<dbReference type="InterPro" id="IPR001296">
    <property type="entry name" value="Glyco_trans_1"/>
</dbReference>
<dbReference type="GO" id="GO:0016757">
    <property type="term" value="F:glycosyltransferase activity"/>
    <property type="evidence" value="ECO:0007669"/>
    <property type="project" value="UniProtKB-KW"/>
</dbReference>
<comment type="caution">
    <text evidence="8">The sequence shown here is derived from an EMBL/GenBank/DDBJ whole genome shotgun (WGS) entry which is preliminary data.</text>
</comment>
<sequence length="1725" mass="196077">MEPDSIVVEIRSQLMRELCNLASTPADCDQEVNEILSIIKSHLAHYSNLINSNALGLNNMQLSKIVLKIHQIIMEVSAEYHLVVSNNSYEAHALFNILDKSKNPTSPQQSQKSPLKVYITEGQTRTKNNEILINKDLILLAVTSRGSFNPYINAIFSGYLSEVNHPIKTIIDIDQLRRTGFRLFDESKSQILDEKIYKEYLETLVWGDTEQIADCLNELTAKLWFSVLRNDKISLAYIEKLLVGLLGHADPKARDLAVAHLNSFYDDTDWQLLQPFKPKITTVGKEFVIRELTEAQDTSNIIMELHAPGFHKTSSNYILSYHIPEVRAASNGYLLKVDLGIFTRCGFYDWRFSQIKDGVISPLMTSLAKTGQTGFETFPIQGRFIVHPNDVKDLQIHEIFIDFQDAQFDVNDGSIVERGNFRTVKKSIKLRYQTGINCLYLLGALERDTGTDLENPNASPLALICRSTACTLLGGGNEFESLMKEAKTVGMKILIDCVARISSKNYHRRYKRKFLYTRNAEGLPVVCYGSEGRSAKFEDSASLNYRMAEVWNLLVEDIVNFAKKYNVDGIHMDNSQAWPQIMELDELEMYRKDPDGASHYTTQEIFDGLVVKRNANYAYWASALKKTYPNPIFIKVCKELWREFPEFYIIADIWQSEGMEDRDVCITESGPIPRLYDLPLKLANLFGKNLHQNGTFDAIERKDVSIMKAWNDEMKEKMPEGAIVIQSATGHSLPYPALLYGRGAWAAVDVLFFLNYIPMTFIGEQDGNAFRSKISALYDFDEDRSAPIPSRLSSVNLAEVEIPTIKKQGIPRVASAASLSISPDIKELREKEEKYQKELGPEYGFDLQKIKNHYIHRRSMRHEKDVLKYGELIPLVMKHEHGWHKQVLTFARYMPDEIAIVAINLNEHPVKGYLDLSALEPFIEKEQALIYSIGEWFNPDSDDYYFKEELLKGQHIISILPYRSEIKGIYQSDVSSDEALERSIERLKEKIVSGLNIDGTYLVMKLLKLLEETNAESVYKDIANLLGNINENFLSRYVVSNLAFLSKISSLDDIKAGRLFGYCDFLALAQGRLNGPKTFASSLLSENQLGPIVFTAPELGRFSTAGGLGVMVDELSQGLASLGEEVWVISPYYERNKKGQTGYLTGDPANVTWITNIDIAFGGEKYTIGVHQGCENGVNLIFLHNAYLFPSVYEDGKQAWIMRQLVAWGKGCLEALCFFKKFPSLLITNDWFTGLVAAYAKIGSFGNVFEGTTFLHIVHNLDPTYEGRLFPTQSENGWQNIHGLPRHFLIDPHWAKEIVNPSRCALMLSDQWATVSPSYRNELLASSPLKELLKQKFQPFAYPNGIPVKARLKKLEGKGTHADAKRILQQKYFNYGDLDNTVCLFGFVGRITSQKGVHLILDAAAQLIPQCNYKVQFLVGGPANKNEPYSAQCSQKMKELRAKYPHNFFADPDNFFFEGPLVNLGSDFGLMPSMFEPGGIVQHEFFVAGTPVIAFKTGGLKDTVFEFNVVSKTGSGFIFESYNLGDFIYAIQRALNSYYNNELYSALRIKAFEAVVDGEKVSRAWNKEFYRLKQKIYFEINVRREVPNQLKNVNWSNNDYNPAIPENQVKKRSLKRSPSGILLEQAASMKRPQPESEDAKRHILFRYQTPLRVKTVQLTGSFDRWQIRHPMLYDHAKGFWHITLQIPKGSYFYKFVVDGNIWVHSFDHPAIKDEQGNINNLLEVS</sequence>
<dbReference type="InterPro" id="IPR017853">
    <property type="entry name" value="GH"/>
</dbReference>
<protein>
    <recommendedName>
        <fullName evidence="10">Starch synthase</fullName>
    </recommendedName>
</protein>
<dbReference type="PANTHER" id="PTHR45825">
    <property type="entry name" value="GRANULE-BOUND STARCH SYNTHASE 1, CHLOROPLASTIC/AMYLOPLASTIC"/>
    <property type="match status" value="1"/>
</dbReference>
<dbReference type="Pfam" id="PF08323">
    <property type="entry name" value="Glyco_transf_5"/>
    <property type="match status" value="1"/>
</dbReference>
<dbReference type="InterPro" id="IPR013534">
    <property type="entry name" value="Starch_synth_cat_dom"/>
</dbReference>
<accession>A0AAU9KPI4</accession>
<dbReference type="CDD" id="cd02859">
    <property type="entry name" value="E_set_AMPKbeta_like_N"/>
    <property type="match status" value="1"/>
</dbReference>
<dbReference type="PANTHER" id="PTHR45825:SF11">
    <property type="entry name" value="ALPHA AMYLASE DOMAIN-CONTAINING PROTEIN"/>
    <property type="match status" value="1"/>
</dbReference>
<dbReference type="Pfam" id="PF00534">
    <property type="entry name" value="Glycos_transf_1"/>
    <property type="match status" value="1"/>
</dbReference>
<dbReference type="SUPFAM" id="SSF81296">
    <property type="entry name" value="E set domains"/>
    <property type="match status" value="1"/>
</dbReference>
<dbReference type="SUPFAM" id="SSF53756">
    <property type="entry name" value="UDP-Glycosyltransferase/glycogen phosphorylase"/>
    <property type="match status" value="1"/>
</dbReference>
<name>A0AAU9KPI4_9CILI</name>
<dbReference type="Gene3D" id="3.40.50.2000">
    <property type="entry name" value="Glycogen Phosphorylase B"/>
    <property type="match status" value="2"/>
</dbReference>
<dbReference type="SUPFAM" id="SSF51445">
    <property type="entry name" value="(Trans)glycosidases"/>
    <property type="match status" value="1"/>
</dbReference>
<dbReference type="EMBL" id="CAJZBQ010000063">
    <property type="protein sequence ID" value="CAG9336046.1"/>
    <property type="molecule type" value="Genomic_DNA"/>
</dbReference>
<evidence type="ECO:0000313" key="8">
    <source>
        <dbReference type="EMBL" id="CAG9336046.1"/>
    </source>
</evidence>
<feature type="domain" description="Glycosyl transferase family 1" evidence="5">
    <location>
        <begin position="1382"/>
        <end position="1544"/>
    </location>
</feature>
<reference evidence="8" key="1">
    <citation type="submission" date="2021-09" db="EMBL/GenBank/DDBJ databases">
        <authorList>
            <consortium name="AG Swart"/>
            <person name="Singh M."/>
            <person name="Singh A."/>
            <person name="Seah K."/>
            <person name="Emmerich C."/>
        </authorList>
    </citation>
    <scope>NUCLEOTIDE SEQUENCE</scope>
    <source>
        <strain evidence="8">ATCC30299</strain>
    </source>
</reference>
<keyword evidence="3" id="KW-0808">Transferase</keyword>
<evidence type="ECO:0000256" key="1">
    <source>
        <dbReference type="ARBA" id="ARBA00004602"/>
    </source>
</evidence>
<dbReference type="InterPro" id="IPR032640">
    <property type="entry name" value="AMPK1_CBM"/>
</dbReference>
<comment type="subcellular location">
    <subcellularLocation>
        <location evidence="1">Plastid</location>
        <location evidence="1">Amyloplast</location>
    </subcellularLocation>
</comment>
<dbReference type="Proteomes" id="UP001162131">
    <property type="component" value="Unassembled WGS sequence"/>
</dbReference>
<keyword evidence="4" id="KW-0035">Amyloplast</keyword>
<dbReference type="Gene3D" id="3.20.20.80">
    <property type="entry name" value="Glycosidases"/>
    <property type="match status" value="1"/>
</dbReference>